<dbReference type="AlphaFoldDB" id="A0A2S7ZRQ1"/>
<feature type="binding site" evidence="7">
    <location>
        <position position="11"/>
    </location>
    <ligand>
        <name>substrate</name>
    </ligand>
</feature>
<dbReference type="GO" id="GO:0008781">
    <property type="term" value="F:N-acylneuraminate cytidylyltransferase activity"/>
    <property type="evidence" value="ECO:0007669"/>
    <property type="project" value="TreeGrafter"/>
</dbReference>
<dbReference type="Pfam" id="PF08282">
    <property type="entry name" value="Hydrolase_3"/>
    <property type="match status" value="1"/>
</dbReference>
<keyword evidence="6 7" id="KW-0460">Magnesium</keyword>
<feature type="binding site" evidence="7">
    <location>
        <position position="9"/>
    </location>
    <ligand>
        <name>Mg(2+)</name>
        <dbReference type="ChEBI" id="CHEBI:18420"/>
    </ligand>
</feature>
<dbReference type="Gene3D" id="3.40.50.1000">
    <property type="entry name" value="HAD superfamily/HAD-like"/>
    <property type="match status" value="1"/>
</dbReference>
<dbReference type="PANTHER" id="PTHR21485">
    <property type="entry name" value="HAD SUPERFAMILY MEMBERS CMAS AND KDSC"/>
    <property type="match status" value="1"/>
</dbReference>
<evidence type="ECO:0000256" key="3">
    <source>
        <dbReference type="ARBA" id="ARBA00011881"/>
    </source>
</evidence>
<reference evidence="8 9" key="1">
    <citation type="submission" date="2018-01" db="EMBL/GenBank/DDBJ databases">
        <title>Draft genome sequences of clinical isolates and type strains of oral Veillonella including Veillonella infantum sp., nov.</title>
        <authorList>
            <person name="Mashima I."/>
            <person name="Liao Y.-C."/>
            <person name="Sabharwal A."/>
            <person name="Haase E.M."/>
            <person name="Nakazawa F."/>
            <person name="Scannapieco F.A."/>
        </authorList>
    </citation>
    <scope>NUCLEOTIDE SEQUENCE [LARGE SCALE GENOMIC DNA]</scope>
    <source>
        <strain evidence="8 9">Y6</strain>
    </source>
</reference>
<dbReference type="InterPro" id="IPR023214">
    <property type="entry name" value="HAD_sf"/>
</dbReference>
<dbReference type="InterPro" id="IPR010023">
    <property type="entry name" value="KdsC_fam"/>
</dbReference>
<dbReference type="RefSeq" id="WP_105092392.1">
    <property type="nucleotide sequence ID" value="NZ_PPDF01000004.1"/>
</dbReference>
<comment type="caution">
    <text evidence="8">The sequence shown here is derived from an EMBL/GenBank/DDBJ whole genome shotgun (WGS) entry which is preliminary data.</text>
</comment>
<evidence type="ECO:0000256" key="6">
    <source>
        <dbReference type="ARBA" id="ARBA00022842"/>
    </source>
</evidence>
<dbReference type="CDD" id="cd01630">
    <property type="entry name" value="HAD_KDO-like"/>
    <property type="match status" value="1"/>
</dbReference>
<evidence type="ECO:0000256" key="5">
    <source>
        <dbReference type="ARBA" id="ARBA00022801"/>
    </source>
</evidence>
<evidence type="ECO:0000313" key="8">
    <source>
        <dbReference type="EMBL" id="PQL25874.1"/>
    </source>
</evidence>
<dbReference type="InterPro" id="IPR050793">
    <property type="entry name" value="CMP-NeuNAc_synthase"/>
</dbReference>
<evidence type="ECO:0000256" key="4">
    <source>
        <dbReference type="ARBA" id="ARBA00022723"/>
    </source>
</evidence>
<dbReference type="GO" id="GO:0019143">
    <property type="term" value="F:3-deoxy-manno-octulosonate-8-phosphatase activity"/>
    <property type="evidence" value="ECO:0007669"/>
    <property type="project" value="UniProtKB-EC"/>
</dbReference>
<comment type="subunit">
    <text evidence="3">Homotetramer.</text>
</comment>
<dbReference type="Proteomes" id="UP000238877">
    <property type="component" value="Unassembled WGS sequence"/>
</dbReference>
<dbReference type="InterPro" id="IPR006549">
    <property type="entry name" value="HAD-SF_hydro_IIIA"/>
</dbReference>
<dbReference type="InterPro" id="IPR036412">
    <property type="entry name" value="HAD-like_sf"/>
</dbReference>
<gene>
    <name evidence="8" type="ORF">VTHSUH11_01560</name>
</gene>
<protein>
    <submittedName>
        <fullName evidence="8">3-deoxy-D-manno-octulosonate 8-phosphate phosphatase</fullName>
        <ecNumber evidence="8">3.1.3.45</ecNumber>
    </submittedName>
</protein>
<evidence type="ECO:0000256" key="7">
    <source>
        <dbReference type="PIRSR" id="PIRSR006118-2"/>
    </source>
</evidence>
<dbReference type="SFLD" id="SFLDG01136">
    <property type="entry name" value="C1.6:_Phosphoserine_Phosphatas"/>
    <property type="match status" value="1"/>
</dbReference>
<dbReference type="NCBIfam" id="TIGR01662">
    <property type="entry name" value="HAD-SF-IIIA"/>
    <property type="match status" value="1"/>
</dbReference>
<accession>A0A2S7ZRQ1</accession>
<dbReference type="SFLD" id="SFLDS00003">
    <property type="entry name" value="Haloacid_Dehalogenase"/>
    <property type="match status" value="1"/>
</dbReference>
<evidence type="ECO:0000313" key="9">
    <source>
        <dbReference type="Proteomes" id="UP000238877"/>
    </source>
</evidence>
<dbReference type="PIRSF" id="PIRSF006118">
    <property type="entry name" value="KDO8-P_Ptase"/>
    <property type="match status" value="1"/>
</dbReference>
<comment type="cofactor">
    <cofactor evidence="1 7">
        <name>Mg(2+)</name>
        <dbReference type="ChEBI" id="CHEBI:18420"/>
    </cofactor>
</comment>
<keyword evidence="4 7" id="KW-0479">Metal-binding</keyword>
<evidence type="ECO:0000256" key="1">
    <source>
        <dbReference type="ARBA" id="ARBA00001946"/>
    </source>
</evidence>
<organism evidence="8 9">
    <name type="scientific">Veillonella tobetsuensis</name>
    <dbReference type="NCBI Taxonomy" id="1110546"/>
    <lineage>
        <taxon>Bacteria</taxon>
        <taxon>Bacillati</taxon>
        <taxon>Bacillota</taxon>
        <taxon>Negativicutes</taxon>
        <taxon>Veillonellales</taxon>
        <taxon>Veillonellaceae</taxon>
        <taxon>Veillonella</taxon>
    </lineage>
</organism>
<comment type="similarity">
    <text evidence="2">Belongs to the KdsC family.</text>
</comment>
<dbReference type="EC" id="3.1.3.45" evidence="8"/>
<dbReference type="PANTHER" id="PTHR21485:SF3">
    <property type="entry name" value="N-ACYLNEURAMINATE CYTIDYLYLTRANSFERASE"/>
    <property type="match status" value="1"/>
</dbReference>
<name>A0A2S7ZRQ1_9FIRM</name>
<dbReference type="SUPFAM" id="SSF56784">
    <property type="entry name" value="HAD-like"/>
    <property type="match status" value="1"/>
</dbReference>
<dbReference type="GO" id="GO:0046872">
    <property type="term" value="F:metal ion binding"/>
    <property type="evidence" value="ECO:0007669"/>
    <property type="project" value="UniProtKB-KW"/>
</dbReference>
<keyword evidence="5 8" id="KW-0378">Hydrolase</keyword>
<proteinExistence type="inferred from homology"/>
<dbReference type="FunFam" id="3.40.50.1000:FF:000029">
    <property type="entry name" value="3-deoxy-D-manno-octulosonate 8-phosphate phosphatase KdsC"/>
    <property type="match status" value="1"/>
</dbReference>
<dbReference type="EMBL" id="PPDF01000004">
    <property type="protein sequence ID" value="PQL25874.1"/>
    <property type="molecule type" value="Genomic_DNA"/>
</dbReference>
<evidence type="ECO:0000256" key="2">
    <source>
        <dbReference type="ARBA" id="ARBA00005893"/>
    </source>
</evidence>
<dbReference type="SFLD" id="SFLDG01138">
    <property type="entry name" value="C1.6.2:_Deoxy-d-mannose-octulo"/>
    <property type="match status" value="1"/>
</dbReference>
<sequence>MDIKWIILDVDGVLTDGKLIYTSNGEEVKEFSAKDGLGLAAAHKAGLSLAIITARVSPMVERRAKELKFDALLMGHANKTNALRSLCESHHIELENIAYMGDDLNDLGALSLVGLPMAPQNAAPEVKRVAQFVSNYNGGSGAVRDAVEYILKSQNMWDSVVQDYTVEAHNHGQ</sequence>
<dbReference type="STRING" id="1110546.GCA_001078375_00627"/>
<feature type="binding site" evidence="7">
    <location>
        <position position="102"/>
    </location>
    <ligand>
        <name>Mg(2+)</name>
        <dbReference type="ChEBI" id="CHEBI:18420"/>
    </ligand>
</feature>
<dbReference type="NCBIfam" id="TIGR01670">
    <property type="entry name" value="KdsC-phosphatas"/>
    <property type="match status" value="1"/>
</dbReference>